<reference evidence="5" key="3">
    <citation type="submission" date="2016-05" db="EMBL/GenBank/DDBJ databases">
        <authorList>
            <person name="Lavstsen T."/>
            <person name="Jespersen J.S."/>
        </authorList>
    </citation>
    <scope>NUCLEOTIDE SEQUENCE [LARGE SCALE GENOMIC DNA]</scope>
</reference>
<protein>
    <submittedName>
        <fullName evidence="5">KELT protein</fullName>
    </submittedName>
</protein>
<keyword evidence="2" id="KW-1133">Transmembrane helix</keyword>
<dbReference type="AlphaFoldDB" id="A0A1A8ZKE5"/>
<evidence type="ECO:0000256" key="3">
    <source>
        <dbReference type="SAM" id="SignalP"/>
    </source>
</evidence>
<dbReference type="Proteomes" id="UP000078555">
    <property type="component" value="Unassembled WGS sequence"/>
</dbReference>
<reference evidence="7" key="2">
    <citation type="submission" date="2016-05" db="EMBL/GenBank/DDBJ databases">
        <authorList>
            <person name="Naeem R."/>
        </authorList>
    </citation>
    <scope>NUCLEOTIDE SEQUENCE [LARGE SCALE GENOMIC DNA]</scope>
</reference>
<evidence type="ECO:0000256" key="2">
    <source>
        <dbReference type="SAM" id="Phobius"/>
    </source>
</evidence>
<feature type="chain" id="PRO_5015060014" evidence="3">
    <location>
        <begin position="20"/>
        <end position="562"/>
    </location>
</feature>
<name>A0A1A8ZKE5_PLAOA</name>
<evidence type="ECO:0000313" key="4">
    <source>
        <dbReference type="EMBL" id="SBT43838.1"/>
    </source>
</evidence>
<evidence type="ECO:0000313" key="5">
    <source>
        <dbReference type="EMBL" id="SBT44361.1"/>
    </source>
</evidence>
<dbReference type="Proteomes" id="UP000078550">
    <property type="component" value="Unassembled WGS sequence"/>
</dbReference>
<evidence type="ECO:0000313" key="7">
    <source>
        <dbReference type="Proteomes" id="UP000078555"/>
    </source>
</evidence>
<organism evidence="5 6">
    <name type="scientific">Plasmodium ovale wallikeri</name>
    <dbReference type="NCBI Taxonomy" id="864142"/>
    <lineage>
        <taxon>Eukaryota</taxon>
        <taxon>Sar</taxon>
        <taxon>Alveolata</taxon>
        <taxon>Apicomplexa</taxon>
        <taxon>Aconoidasida</taxon>
        <taxon>Haemosporida</taxon>
        <taxon>Plasmodiidae</taxon>
        <taxon>Plasmodium</taxon>
        <taxon>Plasmodium (Plasmodium)</taxon>
    </lineage>
</organism>
<feature type="signal peptide" evidence="3">
    <location>
        <begin position="1"/>
        <end position="19"/>
    </location>
</feature>
<proteinExistence type="predicted"/>
<keyword evidence="7" id="KW-1185">Reference proteome</keyword>
<keyword evidence="3" id="KW-0732">Signal</keyword>
<feature type="compositionally biased region" description="Basic and acidic residues" evidence="1">
    <location>
        <begin position="109"/>
        <end position="127"/>
    </location>
</feature>
<evidence type="ECO:0000313" key="6">
    <source>
        <dbReference type="Proteomes" id="UP000078550"/>
    </source>
</evidence>
<evidence type="ECO:0000256" key="1">
    <source>
        <dbReference type="SAM" id="MobiDB-lite"/>
    </source>
</evidence>
<accession>A0A1A8ZKE5</accession>
<keyword evidence="2" id="KW-0472">Membrane</keyword>
<feature type="transmembrane region" description="Helical" evidence="2">
    <location>
        <begin position="498"/>
        <end position="519"/>
    </location>
</feature>
<feature type="region of interest" description="Disordered" evidence="1">
    <location>
        <begin position="89"/>
        <end position="157"/>
    </location>
</feature>
<dbReference type="EMBL" id="FLRE01000172">
    <property type="protein sequence ID" value="SBT44361.1"/>
    <property type="molecule type" value="Genomic_DNA"/>
</dbReference>
<keyword evidence="2" id="KW-0812">Transmembrane</keyword>
<reference evidence="6" key="1">
    <citation type="submission" date="2016-05" db="EMBL/GenBank/DDBJ databases">
        <authorList>
            <person name="Naeem Raeece"/>
        </authorList>
    </citation>
    <scope>NUCLEOTIDE SEQUENCE [LARGE SCALE GENOMIC DNA]</scope>
</reference>
<dbReference type="EMBL" id="FLRD01000131">
    <property type="protein sequence ID" value="SBT43838.1"/>
    <property type="molecule type" value="Genomic_DNA"/>
</dbReference>
<feature type="compositionally biased region" description="Acidic residues" evidence="1">
    <location>
        <begin position="89"/>
        <end position="98"/>
    </location>
</feature>
<sequence>MTHFYMLTIFILLYTHTYWKVNKCVRKVNLAERELAHKRKGGDTEDEFDEESFTTHMSLLSMSYAGKEEDEKLEELGAVGGVAKKVELEDSWSSESDEEHDRRRRGSKRKFDSKDFEEHEETSKETQGKAIRKKQLQEHTEEQSSSSSENKKSDKSSIDVVGDSLGVFAKSVIECHASLPTVSTSSIREYLYAGISGEERVSKLHDDYPLNQSKKIDFKNLRSPFGTEVKSLKDLDEEQINNIFFIDDFLQAQLSDFLKNTHVGNLSLEHVYSLYKGGGINYIPCNTDMLEYLASMFSSFNIKNFICKNSEKYLGTPEDYVCHFGNEKIFSIQENAKKDIRFLEYLKKKSKDRHVTNKEKKLIKQVIYAGLKNLTTIKKILRTNERKIEKITRDLKELLDLFPVNIKYMLREDMIVTSLHYILIYSFKLINPLHKKFQNKEFVECRNFFSVSSLLNELINLQEILEFNSILFNIFTNLYPDFNRHCPRLQSLEDIEGVFNFLIMKIYFVVIIFNISKFLSKMDMCTRMIEDYKENGCSLYNKTLTEVKYILQEAKEIVKELT</sequence>
<gene>
    <name evidence="4" type="ORF">POVWA1_048750</name>
    <name evidence="5" type="ORF">POVWA2_047810</name>
</gene>